<proteinExistence type="predicted"/>
<accession>A0ABM3LPY9</accession>
<evidence type="ECO:0000313" key="2">
    <source>
        <dbReference type="Proteomes" id="UP001652582"/>
    </source>
</evidence>
<protein>
    <submittedName>
        <fullName evidence="3">Uncharacterized protein LOC112058114</fullName>
    </submittedName>
</protein>
<dbReference type="RefSeq" id="XP_052741142.1">
    <property type="nucleotide sequence ID" value="XM_052885182.1"/>
</dbReference>
<organism evidence="2 3">
    <name type="scientific">Bicyclus anynana</name>
    <name type="common">Squinting bush brown butterfly</name>
    <dbReference type="NCBI Taxonomy" id="110368"/>
    <lineage>
        <taxon>Eukaryota</taxon>
        <taxon>Metazoa</taxon>
        <taxon>Ecdysozoa</taxon>
        <taxon>Arthropoda</taxon>
        <taxon>Hexapoda</taxon>
        <taxon>Insecta</taxon>
        <taxon>Pterygota</taxon>
        <taxon>Neoptera</taxon>
        <taxon>Endopterygota</taxon>
        <taxon>Lepidoptera</taxon>
        <taxon>Glossata</taxon>
        <taxon>Ditrysia</taxon>
        <taxon>Papilionoidea</taxon>
        <taxon>Nymphalidae</taxon>
        <taxon>Satyrinae</taxon>
        <taxon>Satyrini</taxon>
        <taxon>Mycalesina</taxon>
        <taxon>Bicyclus</taxon>
    </lineage>
</organism>
<dbReference type="Proteomes" id="UP001652582">
    <property type="component" value="Chromosome 13"/>
</dbReference>
<gene>
    <name evidence="3" type="primary">LOC112058114</name>
</gene>
<feature type="coiled-coil region" evidence="1">
    <location>
        <begin position="189"/>
        <end position="223"/>
    </location>
</feature>
<feature type="coiled-coil region" evidence="1">
    <location>
        <begin position="316"/>
        <end position="364"/>
    </location>
</feature>
<reference evidence="3" key="1">
    <citation type="submission" date="2025-08" db="UniProtKB">
        <authorList>
            <consortium name="RefSeq"/>
        </authorList>
    </citation>
    <scope>IDENTIFICATION</scope>
</reference>
<evidence type="ECO:0000256" key="1">
    <source>
        <dbReference type="SAM" id="Coils"/>
    </source>
</evidence>
<evidence type="ECO:0000313" key="3">
    <source>
        <dbReference type="RefSeq" id="XP_052741142.1"/>
    </source>
</evidence>
<keyword evidence="2" id="KW-1185">Reference proteome</keyword>
<keyword evidence="1" id="KW-0175">Coiled coil</keyword>
<dbReference type="GeneID" id="112058114"/>
<name>A0ABM3LPY9_BICAN</name>
<sequence length="745" mass="83207">MPEIPECLSRRYKALDELIQKLNSDRPSDPHAEGASTDDPALKLMCDFWDILKEDPNLNLTNAVHQSMRAKFWSNVTCYRSGCCDDKAVNKPKNVNQKSAKSGCCPSSAAPSAAASLNSFPLNKVLCNLTEAASFDKKCQEKISKLLETQKKLQAQIQVLEDRENSGNQLMKQADCMWSCMEEAYTKKIAESLSRQNDLSKKLKEVEESNNKWRKNKKDLDFQMNNINKCYEEIKEKINEKTSDIKCIDLEIDNFKKHIECNKNDLEVSKKSFDNKKKASDAKMSSIAAEMSKIEKSHSEVNKHKSLKEGEGTKYIKEAREELQKLCKALLKKKLEREDLNAEKEALLLEIDLLIQNCDQCKDKCKNKQLSIDNEIKAVQKEIVDFKVKCTQCHQCIDTSDIRKICTDCPRCLEELSCLNEGDHCTHDYALDCVCMTVKQKFLDNVFDNMYTLLERQVQTNAGKAVADEVLNCLKKSKNGKLNKATRNILQDFILTTVKKNLNLTIVGGAVKTRCEMDADMYNQLMMCLKQVKVTKPVKADQGTEAKKEPCTRWGGTNECNCPKGPKACICAKKAPAPASEPTSCPPQKGQDEDAGEVVICPHKDSTPCGVDCGMHGMPNAVGSEVAAWRPSPCQGPTCQFTNMRAAQCVLGSELLSSQLPPPLLSSLSSPQGKPWLPPTMSILEDQVAGKSSDMNKLDCDCPTDVRGQPRERIIEEVLGGYTEVAAIEKVSYTIISTDSLDARR</sequence>